<dbReference type="EMBL" id="HBNR01016312">
    <property type="protein sequence ID" value="CAE4571116.1"/>
    <property type="molecule type" value="Transcribed_RNA"/>
</dbReference>
<keyword evidence="1" id="KW-1133">Transmembrane helix</keyword>
<dbReference type="InterPro" id="IPR044617">
    <property type="entry name" value="TCHQD"/>
</dbReference>
<dbReference type="PANTHER" id="PTHR45374">
    <property type="entry name" value="GLUTATHIONE S-TRANSFERASE TCHQD"/>
    <property type="match status" value="1"/>
</dbReference>
<dbReference type="CDD" id="cd00299">
    <property type="entry name" value="GST_C_family"/>
    <property type="match status" value="1"/>
</dbReference>
<dbReference type="Gene3D" id="1.20.1050.10">
    <property type="match status" value="1"/>
</dbReference>
<feature type="domain" description="GST N-terminal" evidence="2">
    <location>
        <begin position="53"/>
        <end position="137"/>
    </location>
</feature>
<dbReference type="Gene3D" id="3.40.30.10">
    <property type="entry name" value="Glutaredoxin"/>
    <property type="match status" value="1"/>
</dbReference>
<keyword evidence="1" id="KW-0812">Transmembrane</keyword>
<dbReference type="PROSITE" id="PS50404">
    <property type="entry name" value="GST_NTER"/>
    <property type="match status" value="1"/>
</dbReference>
<keyword evidence="1" id="KW-0472">Membrane</keyword>
<proteinExistence type="predicted"/>
<dbReference type="InterPro" id="IPR004045">
    <property type="entry name" value="Glutathione_S-Trfase_N"/>
</dbReference>
<dbReference type="GO" id="GO:0004364">
    <property type="term" value="F:glutathione transferase activity"/>
    <property type="evidence" value="ECO:0007669"/>
    <property type="project" value="InterPro"/>
</dbReference>
<protein>
    <recommendedName>
        <fullName evidence="5">GST N-terminal domain-containing protein</fullName>
    </recommendedName>
</protein>
<gene>
    <name evidence="4" type="ORF">AMON00008_LOCUS10735</name>
</gene>
<reference evidence="4" key="1">
    <citation type="submission" date="2021-01" db="EMBL/GenBank/DDBJ databases">
        <authorList>
            <person name="Corre E."/>
            <person name="Pelletier E."/>
            <person name="Niang G."/>
            <person name="Scheremetjew M."/>
            <person name="Finn R."/>
            <person name="Kale V."/>
            <person name="Holt S."/>
            <person name="Cochrane G."/>
            <person name="Meng A."/>
            <person name="Brown T."/>
            <person name="Cohen L."/>
        </authorList>
    </citation>
    <scope>NUCLEOTIDE SEQUENCE</scope>
    <source>
        <strain evidence="4">CCMP3105</strain>
    </source>
</reference>
<dbReference type="InterPro" id="IPR010987">
    <property type="entry name" value="Glutathione-S-Trfase_C-like"/>
</dbReference>
<dbReference type="Pfam" id="PF13409">
    <property type="entry name" value="GST_N_2"/>
    <property type="match status" value="1"/>
</dbReference>
<evidence type="ECO:0000259" key="3">
    <source>
        <dbReference type="PROSITE" id="PS50405"/>
    </source>
</evidence>
<evidence type="ECO:0008006" key="5">
    <source>
        <dbReference type="Google" id="ProtNLM"/>
    </source>
</evidence>
<dbReference type="CDD" id="cd00570">
    <property type="entry name" value="GST_N_family"/>
    <property type="match status" value="1"/>
</dbReference>
<evidence type="ECO:0000256" key="1">
    <source>
        <dbReference type="SAM" id="Phobius"/>
    </source>
</evidence>
<accession>A0A7S4Q585</accession>
<organism evidence="4">
    <name type="scientific">Alexandrium monilatum</name>
    <dbReference type="NCBI Taxonomy" id="311494"/>
    <lineage>
        <taxon>Eukaryota</taxon>
        <taxon>Sar</taxon>
        <taxon>Alveolata</taxon>
        <taxon>Dinophyceae</taxon>
        <taxon>Gonyaulacales</taxon>
        <taxon>Pyrocystaceae</taxon>
        <taxon>Alexandrium</taxon>
    </lineage>
</organism>
<dbReference type="InterPro" id="IPR036249">
    <property type="entry name" value="Thioredoxin-like_sf"/>
</dbReference>
<name>A0A7S4Q585_9DINO</name>
<dbReference type="SUPFAM" id="SSF47616">
    <property type="entry name" value="GST C-terminal domain-like"/>
    <property type="match status" value="1"/>
</dbReference>
<feature type="domain" description="GST C-terminal" evidence="3">
    <location>
        <begin position="142"/>
        <end position="331"/>
    </location>
</feature>
<feature type="transmembrane region" description="Helical" evidence="1">
    <location>
        <begin position="7"/>
        <end position="32"/>
    </location>
</feature>
<sequence length="359" mass="40881">MGLYVRLALYACGAVAGPVLVFLLVVALIAMVRTIRFKRKRGWLADRVPHDLPWEFYHSCSVDLDAQKVLCCLAEKVAEFKEREVDMGMFGRFENLEEKMLKVNPNGSQPTLVHDGHPVVGSEEIIRYLDDHNEGLPLLPPDSEERQEIVKWVHLCSQGPVPHLVDKNGSPFMTVGMATRVLSVPVMASAEVPTSFGTSLWVVWKHPNPFPEFNMVTKSLTRHFRRAETVPPRDTSRLCFGVLTHTFDEMEKDLDSNRREFLVGGRFTLADISLMAVLSRLELLGILELLLSDSHPRIQEYYGHMKKRESCRVAFSLKASFPGLEELERCFARFRERVGDQGLVAAFRLDEDRPEEEED</sequence>
<dbReference type="Pfam" id="PF13410">
    <property type="entry name" value="GST_C_2"/>
    <property type="match status" value="1"/>
</dbReference>
<dbReference type="InterPro" id="IPR036282">
    <property type="entry name" value="Glutathione-S-Trfase_C_sf"/>
</dbReference>
<evidence type="ECO:0000259" key="2">
    <source>
        <dbReference type="PROSITE" id="PS50404"/>
    </source>
</evidence>
<dbReference type="AlphaFoldDB" id="A0A7S4Q585"/>
<dbReference type="PANTHER" id="PTHR45374:SF1">
    <property type="entry name" value="GLUTATHIONE S-TRANSFERASE TCHQD"/>
    <property type="match status" value="1"/>
</dbReference>
<evidence type="ECO:0000313" key="4">
    <source>
        <dbReference type="EMBL" id="CAE4571116.1"/>
    </source>
</evidence>
<dbReference type="PROSITE" id="PS50405">
    <property type="entry name" value="GST_CTER"/>
    <property type="match status" value="1"/>
</dbReference>
<dbReference type="SUPFAM" id="SSF52833">
    <property type="entry name" value="Thioredoxin-like"/>
    <property type="match status" value="1"/>
</dbReference>